<dbReference type="Proteomes" id="UP000600365">
    <property type="component" value="Unassembled WGS sequence"/>
</dbReference>
<name>A0A918D9P0_9ACTN</name>
<proteinExistence type="predicted"/>
<dbReference type="RefSeq" id="WP_189191065.1">
    <property type="nucleotide sequence ID" value="NZ_BMMM01000020.1"/>
</dbReference>
<organism evidence="2 3">
    <name type="scientific">Streptomyces albiflavescens</name>
    <dbReference type="NCBI Taxonomy" id="1623582"/>
    <lineage>
        <taxon>Bacteria</taxon>
        <taxon>Bacillati</taxon>
        <taxon>Actinomycetota</taxon>
        <taxon>Actinomycetes</taxon>
        <taxon>Kitasatosporales</taxon>
        <taxon>Streptomycetaceae</taxon>
        <taxon>Streptomyces</taxon>
    </lineage>
</organism>
<keyword evidence="1" id="KW-0472">Membrane</keyword>
<accession>A0A918D9P0</accession>
<dbReference type="EMBL" id="BMMM01000020">
    <property type="protein sequence ID" value="GGN87535.1"/>
    <property type="molecule type" value="Genomic_DNA"/>
</dbReference>
<sequence length="518" mass="55648">MLSYDDLTSPERELWDAFPAGHRVDLRTGVPEDDLVAEGGQWGPGRTVRAAVMVALLLGANTTQPGAVACLRLAGARISGRLNLAGAQIAHVLWFEDCWFEESMDLFGASTQTLVITGSRVPGIEAGSSRIEGNLDLRRSLVESGAPSPFHHDITALSLTNARVTGGVVLNKAEISAPGGWAVAAGGLVMEGGVFCRGGFVARGEVRLLGAQLAGGLFMQGALLEQPGPRGVALALDNAVASTLNLSGGFTANGTVRLRGARISDNLTFEGAVLNGPPDGHGPSLVALLMQAVDFDFTLARPPSSTVDLRGAQVSYLHDSEHSWPDVVELDGFVYGSIKRDEAGARREAVGHRDSVAHRVAWIRRSPGYNPQPYEQLASWYRKAGHDDDARRVLLAKQRHRRRTLHPAARVWGHLLDATVGYGYRPWLAGVWLLALTLLGTLSFGTHSPHSVKQGEGAPFQPFVYTLDLLIPIGGLGQRTAWYWSNDSLQWLAYLLIAFGWVLTTAVIAGVTRTLQKN</sequence>
<reference evidence="2 3" key="1">
    <citation type="journal article" date="2014" name="Int. J. Syst. Evol. Microbiol.">
        <title>Complete genome sequence of Corynebacterium casei LMG S-19264T (=DSM 44701T), isolated from a smear-ripened cheese.</title>
        <authorList>
            <consortium name="US DOE Joint Genome Institute (JGI-PGF)"/>
            <person name="Walter F."/>
            <person name="Albersmeier A."/>
            <person name="Kalinowski J."/>
            <person name="Ruckert C."/>
        </authorList>
    </citation>
    <scope>NUCLEOTIDE SEQUENCE [LARGE SCALE GENOMIC DNA]</scope>
    <source>
        <strain evidence="2 3">CGMCC 4.7111</strain>
    </source>
</reference>
<keyword evidence="1" id="KW-0812">Transmembrane</keyword>
<evidence type="ECO:0000313" key="3">
    <source>
        <dbReference type="Proteomes" id="UP000600365"/>
    </source>
</evidence>
<protein>
    <submittedName>
        <fullName evidence="2">Oxidoreductase</fullName>
    </submittedName>
</protein>
<gene>
    <name evidence="2" type="ORF">GCM10011579_080400</name>
</gene>
<evidence type="ECO:0000256" key="1">
    <source>
        <dbReference type="SAM" id="Phobius"/>
    </source>
</evidence>
<dbReference type="AlphaFoldDB" id="A0A918D9P0"/>
<keyword evidence="1" id="KW-1133">Transmembrane helix</keyword>
<evidence type="ECO:0000313" key="2">
    <source>
        <dbReference type="EMBL" id="GGN87535.1"/>
    </source>
</evidence>
<keyword evidence="3" id="KW-1185">Reference proteome</keyword>
<comment type="caution">
    <text evidence="2">The sequence shown here is derived from an EMBL/GenBank/DDBJ whole genome shotgun (WGS) entry which is preliminary data.</text>
</comment>
<feature type="transmembrane region" description="Helical" evidence="1">
    <location>
        <begin position="491"/>
        <end position="512"/>
    </location>
</feature>